<protein>
    <submittedName>
        <fullName evidence="2">Uncharacterized protein</fullName>
    </submittedName>
</protein>
<accession>A0ABS1I0P7</accession>
<dbReference type="Proteomes" id="UP000654452">
    <property type="component" value="Unassembled WGS sequence"/>
</dbReference>
<comment type="caution">
    <text evidence="2">The sequence shown here is derived from an EMBL/GenBank/DDBJ whole genome shotgun (WGS) entry which is preliminary data.</text>
</comment>
<proteinExistence type="predicted"/>
<organism evidence="2 3">
    <name type="scientific">Azospirillum aestuarii</name>
    <dbReference type="NCBI Taxonomy" id="2802052"/>
    <lineage>
        <taxon>Bacteria</taxon>
        <taxon>Pseudomonadati</taxon>
        <taxon>Pseudomonadota</taxon>
        <taxon>Alphaproteobacteria</taxon>
        <taxon>Rhodospirillales</taxon>
        <taxon>Azospirillaceae</taxon>
        <taxon>Azospirillum</taxon>
    </lineage>
</organism>
<feature type="compositionally biased region" description="Basic and acidic residues" evidence="1">
    <location>
        <begin position="25"/>
        <end position="52"/>
    </location>
</feature>
<sequence length="66" mass="7579">MELLKRIETLQALVRETQTRRKRLLDRSNERLRSAEKALEGSHRLLKGRPDDAGTSPAEPRWGAGR</sequence>
<dbReference type="EMBL" id="JAEPIV010000007">
    <property type="protein sequence ID" value="MBK4720287.1"/>
    <property type="molecule type" value="Genomic_DNA"/>
</dbReference>
<feature type="region of interest" description="Disordered" evidence="1">
    <location>
        <begin position="25"/>
        <end position="66"/>
    </location>
</feature>
<keyword evidence="3" id="KW-1185">Reference proteome</keyword>
<name>A0ABS1I0P7_9PROT</name>
<evidence type="ECO:0000313" key="2">
    <source>
        <dbReference type="EMBL" id="MBK4720287.1"/>
    </source>
</evidence>
<reference evidence="2 3" key="1">
    <citation type="submission" date="2021-01" db="EMBL/GenBank/DDBJ databases">
        <title>Azospirillum sp. YIM DDC1 draft genome.</title>
        <authorList>
            <person name="Wang Y.-X."/>
        </authorList>
    </citation>
    <scope>NUCLEOTIDE SEQUENCE [LARGE SCALE GENOMIC DNA]</scope>
    <source>
        <strain evidence="2 3">YIM DDC1</strain>
    </source>
</reference>
<gene>
    <name evidence="2" type="ORF">JJL56_15560</name>
</gene>
<evidence type="ECO:0000256" key="1">
    <source>
        <dbReference type="SAM" id="MobiDB-lite"/>
    </source>
</evidence>
<dbReference type="RefSeq" id="WP_200485577.1">
    <property type="nucleotide sequence ID" value="NZ_JAEPIV010000007.1"/>
</dbReference>
<evidence type="ECO:0000313" key="3">
    <source>
        <dbReference type="Proteomes" id="UP000654452"/>
    </source>
</evidence>